<sequence>MTGHIEVRSRNQVTLPKSLTKTLAIREGDILEYTIENGKIIITPKTLVPKEQAWYWSKEWQAAEKEVEQEIAEKGHGKEYSAGELLEEIKRAQD</sequence>
<keyword evidence="1 3" id="KW-0238">DNA-binding</keyword>
<keyword evidence="4" id="KW-1185">Reference proteome</keyword>
<gene>
    <name evidence="3" type="ORF">Q4T40_03985</name>
</gene>
<dbReference type="Gene3D" id="2.10.260.10">
    <property type="match status" value="1"/>
</dbReference>
<dbReference type="RefSeq" id="WP_413778948.1">
    <property type="nucleotide sequence ID" value="NZ_JAUOZS010000001.1"/>
</dbReference>
<dbReference type="NCBIfam" id="TIGR01439">
    <property type="entry name" value="lp_hng_hel_AbrB"/>
    <property type="match status" value="1"/>
</dbReference>
<dbReference type="EMBL" id="JAUOZS010000001">
    <property type="protein sequence ID" value="MDT8900401.1"/>
    <property type="molecule type" value="Genomic_DNA"/>
</dbReference>
<accession>A0ABU3NUA5</accession>
<dbReference type="Proteomes" id="UP001254848">
    <property type="component" value="Unassembled WGS sequence"/>
</dbReference>
<organism evidence="3 4">
    <name type="scientific">Anaeroselena agilis</name>
    <dbReference type="NCBI Taxonomy" id="3063788"/>
    <lineage>
        <taxon>Bacteria</taxon>
        <taxon>Bacillati</taxon>
        <taxon>Bacillota</taxon>
        <taxon>Negativicutes</taxon>
        <taxon>Acetonemataceae</taxon>
        <taxon>Anaeroselena</taxon>
    </lineage>
</organism>
<evidence type="ECO:0000313" key="4">
    <source>
        <dbReference type="Proteomes" id="UP001254848"/>
    </source>
</evidence>
<evidence type="ECO:0000259" key="2">
    <source>
        <dbReference type="PROSITE" id="PS51740"/>
    </source>
</evidence>
<dbReference type="InterPro" id="IPR037914">
    <property type="entry name" value="SpoVT-AbrB_sf"/>
</dbReference>
<evidence type="ECO:0000256" key="1">
    <source>
        <dbReference type="PROSITE-ProRule" id="PRU01076"/>
    </source>
</evidence>
<comment type="caution">
    <text evidence="3">The sequence shown here is derived from an EMBL/GenBank/DDBJ whole genome shotgun (WGS) entry which is preliminary data.</text>
</comment>
<dbReference type="InterPro" id="IPR007159">
    <property type="entry name" value="SpoVT-AbrB_dom"/>
</dbReference>
<proteinExistence type="predicted"/>
<reference evidence="3 4" key="1">
    <citation type="submission" date="2023-07" db="EMBL/GenBank/DDBJ databases">
        <title>The novel representative of Negativicutes class, Anaeroselena agilis gen. nov. sp. nov.</title>
        <authorList>
            <person name="Prokofeva M.I."/>
            <person name="Elcheninov A.G."/>
            <person name="Klyukina A."/>
            <person name="Kublanov I.V."/>
            <person name="Frolov E.N."/>
            <person name="Podosokorskaya O.A."/>
        </authorList>
    </citation>
    <scope>NUCLEOTIDE SEQUENCE [LARGE SCALE GENOMIC DNA]</scope>
    <source>
        <strain evidence="3 4">4137-cl</strain>
    </source>
</reference>
<dbReference type="PROSITE" id="PS51740">
    <property type="entry name" value="SPOVT_ABRB"/>
    <property type="match status" value="1"/>
</dbReference>
<dbReference type="SMART" id="SM00966">
    <property type="entry name" value="SpoVT_AbrB"/>
    <property type="match status" value="1"/>
</dbReference>
<dbReference type="Pfam" id="PF04014">
    <property type="entry name" value="MazE_antitoxin"/>
    <property type="match status" value="1"/>
</dbReference>
<name>A0ABU3NUA5_9FIRM</name>
<feature type="domain" description="SpoVT-AbrB" evidence="2">
    <location>
        <begin position="2"/>
        <end position="47"/>
    </location>
</feature>
<dbReference type="SUPFAM" id="SSF89447">
    <property type="entry name" value="AbrB/MazE/MraZ-like"/>
    <property type="match status" value="1"/>
</dbReference>
<dbReference type="GO" id="GO:0003677">
    <property type="term" value="F:DNA binding"/>
    <property type="evidence" value="ECO:0007669"/>
    <property type="project" value="UniProtKB-KW"/>
</dbReference>
<protein>
    <submittedName>
        <fullName evidence="3">AbrB/MazE/SpoVT family DNA-binding domain-containing protein</fullName>
    </submittedName>
</protein>
<evidence type="ECO:0000313" key="3">
    <source>
        <dbReference type="EMBL" id="MDT8900401.1"/>
    </source>
</evidence>